<comment type="caution">
    <text evidence="1">The sequence shown here is derived from an EMBL/GenBank/DDBJ whole genome shotgun (WGS) entry which is preliminary data.</text>
</comment>
<organism evidence="1 2">
    <name type="scientific">Aquibacillus halophilus</name>
    <dbReference type="NCBI Taxonomy" id="930132"/>
    <lineage>
        <taxon>Bacteria</taxon>
        <taxon>Bacillati</taxon>
        <taxon>Bacillota</taxon>
        <taxon>Bacilli</taxon>
        <taxon>Bacillales</taxon>
        <taxon>Bacillaceae</taxon>
        <taxon>Aquibacillus</taxon>
    </lineage>
</organism>
<name>A0A6A8DBW1_9BACI</name>
<accession>A0A6A8DBW1</accession>
<dbReference type="EMBL" id="WJNG01000002">
    <property type="protein sequence ID" value="MRH41339.1"/>
    <property type="molecule type" value="Genomic_DNA"/>
</dbReference>
<protein>
    <submittedName>
        <fullName evidence="1">Uncharacterized protein</fullName>
    </submittedName>
</protein>
<gene>
    <name evidence="1" type="ORF">GH741_01460</name>
</gene>
<evidence type="ECO:0000313" key="2">
    <source>
        <dbReference type="Proteomes" id="UP000799092"/>
    </source>
</evidence>
<evidence type="ECO:0000313" key="1">
    <source>
        <dbReference type="EMBL" id="MRH41339.1"/>
    </source>
</evidence>
<proteinExistence type="predicted"/>
<dbReference type="Proteomes" id="UP000799092">
    <property type="component" value="Unassembled WGS sequence"/>
</dbReference>
<sequence length="103" mass="12256">MFLNEIKNLQFYSQLSLKHVEDRLLITADFPREFCVDNHLIQPFLYVTLYVRGEVRIKIIDEGTAKIYTPTKKEIEPTTYKQIIQFAMKHSKQFNNISVNYLL</sequence>
<dbReference type="RefSeq" id="WP_153735011.1">
    <property type="nucleotide sequence ID" value="NZ_WJNG01000002.1"/>
</dbReference>
<reference evidence="1" key="1">
    <citation type="submission" date="2019-11" db="EMBL/GenBank/DDBJ databases">
        <authorList>
            <person name="Li J."/>
        </authorList>
    </citation>
    <scope>NUCLEOTIDE SEQUENCE</scope>
    <source>
        <strain evidence="1">B6B</strain>
    </source>
</reference>
<dbReference type="OrthoDB" id="2972929at2"/>
<dbReference type="AlphaFoldDB" id="A0A6A8DBW1"/>
<keyword evidence="2" id="KW-1185">Reference proteome</keyword>